<proteinExistence type="predicted"/>
<protein>
    <submittedName>
        <fullName evidence="1">Uncharacterized protein</fullName>
    </submittedName>
</protein>
<keyword evidence="2" id="KW-1185">Reference proteome</keyword>
<dbReference type="EMBL" id="VIGI01000001">
    <property type="protein sequence ID" value="KAB8304364.1"/>
    <property type="molecule type" value="Genomic_DNA"/>
</dbReference>
<sequence>MFTHAKPVWAPLYCNRSGCLLGGETDREFRDYGTQFSIDVKTIGRYKEKWLSLRDTNAHGMYGVCRSSNFVEERREDKRRSWSQIVSSEMMKRKVVYHGPTRFQMFVLESVCLGIGTYHGNLSGRS</sequence>
<name>A0A5N6KKR2_MONLA</name>
<evidence type="ECO:0000313" key="1">
    <source>
        <dbReference type="EMBL" id="KAB8304364.1"/>
    </source>
</evidence>
<dbReference type="Proteomes" id="UP000326757">
    <property type="component" value="Unassembled WGS sequence"/>
</dbReference>
<accession>A0A5N6KKR2</accession>
<gene>
    <name evidence="1" type="ORF">EYC80_003771</name>
</gene>
<organism evidence="1 2">
    <name type="scientific">Monilinia laxa</name>
    <name type="common">Brown rot fungus</name>
    <name type="synonym">Sclerotinia laxa</name>
    <dbReference type="NCBI Taxonomy" id="61186"/>
    <lineage>
        <taxon>Eukaryota</taxon>
        <taxon>Fungi</taxon>
        <taxon>Dikarya</taxon>
        <taxon>Ascomycota</taxon>
        <taxon>Pezizomycotina</taxon>
        <taxon>Leotiomycetes</taxon>
        <taxon>Helotiales</taxon>
        <taxon>Sclerotiniaceae</taxon>
        <taxon>Monilinia</taxon>
    </lineage>
</organism>
<reference evidence="1 2" key="1">
    <citation type="submission" date="2019-06" db="EMBL/GenBank/DDBJ databases">
        <title>Genome Sequence of the Brown Rot Fungal Pathogen Monilinia laxa.</title>
        <authorList>
            <person name="De Miccolis Angelini R.M."/>
            <person name="Landi L."/>
            <person name="Abate D."/>
            <person name="Pollastro S."/>
            <person name="Romanazzi G."/>
            <person name="Faretra F."/>
        </authorList>
    </citation>
    <scope>NUCLEOTIDE SEQUENCE [LARGE SCALE GENOMIC DNA]</scope>
    <source>
        <strain evidence="1 2">Mlax316</strain>
    </source>
</reference>
<evidence type="ECO:0000313" key="2">
    <source>
        <dbReference type="Proteomes" id="UP000326757"/>
    </source>
</evidence>
<dbReference type="AlphaFoldDB" id="A0A5N6KKR2"/>
<comment type="caution">
    <text evidence="1">The sequence shown here is derived from an EMBL/GenBank/DDBJ whole genome shotgun (WGS) entry which is preliminary data.</text>
</comment>